<dbReference type="Proteomes" id="UP000019478">
    <property type="component" value="Unassembled WGS sequence"/>
</dbReference>
<evidence type="ECO:0008006" key="3">
    <source>
        <dbReference type="Google" id="ProtNLM"/>
    </source>
</evidence>
<dbReference type="AlphaFoldDB" id="W9YBA3"/>
<name>W9YBA3_9EURO</name>
<dbReference type="RefSeq" id="XP_007731539.1">
    <property type="nucleotide sequence ID" value="XM_007733349.1"/>
</dbReference>
<keyword evidence="2" id="KW-1185">Reference proteome</keyword>
<sequence length="379" mass="43299">MKQTTDKDAEEGLFINEAAPIKLWHEAENIAPEVVGKDSFNDQGFVLRARADTGEDIHLWTFMYQQRGRESIIPADVNQMLLICGKFSEQDKEYMNPFANATTVNVGQDVADYFKPGSIKIAEEADRVVWRCENLEYICTPPKWHVRGERGGVKVDIQWTQVNDAFWHLGTFENLKRPGMAGYVVHCRASGSVEVDGKVMRFSNQYGTHERITQQIYVPDRSGHMGGKGLHWMHGYSESLDWFLMRSDVGKGLGTAMINVGAQQILLDDPSSCGVEENGNWIDPQSRVVTPFKWRVWIRTPQGTLETLVQSYARQYYTWVRRGATLIVNQHCADAQTDFTFPDGRKISEKQIVSIEHMRTFYRQLSTIQNRGGPEHLFQ</sequence>
<gene>
    <name evidence="1" type="ORF">A1O3_03211</name>
</gene>
<accession>W9YBA3</accession>
<evidence type="ECO:0000313" key="1">
    <source>
        <dbReference type="EMBL" id="EXJ90142.1"/>
    </source>
</evidence>
<evidence type="ECO:0000313" key="2">
    <source>
        <dbReference type="Proteomes" id="UP000019478"/>
    </source>
</evidence>
<comment type="caution">
    <text evidence="1">The sequence shown here is derived from an EMBL/GenBank/DDBJ whole genome shotgun (WGS) entry which is preliminary data.</text>
</comment>
<dbReference type="EMBL" id="AMGY01000002">
    <property type="protein sequence ID" value="EXJ90142.1"/>
    <property type="molecule type" value="Genomic_DNA"/>
</dbReference>
<protein>
    <recommendedName>
        <fullName evidence="3">AttH domain-containing protein</fullName>
    </recommendedName>
</protein>
<organism evidence="1 2">
    <name type="scientific">Capronia epimyces CBS 606.96</name>
    <dbReference type="NCBI Taxonomy" id="1182542"/>
    <lineage>
        <taxon>Eukaryota</taxon>
        <taxon>Fungi</taxon>
        <taxon>Dikarya</taxon>
        <taxon>Ascomycota</taxon>
        <taxon>Pezizomycotina</taxon>
        <taxon>Eurotiomycetes</taxon>
        <taxon>Chaetothyriomycetidae</taxon>
        <taxon>Chaetothyriales</taxon>
        <taxon>Herpotrichiellaceae</taxon>
        <taxon>Capronia</taxon>
    </lineage>
</organism>
<dbReference type="HOGENOM" id="CLU_709873_0_0_1"/>
<dbReference type="OrthoDB" id="4341326at2759"/>
<proteinExistence type="predicted"/>
<dbReference type="GeneID" id="19167339"/>
<reference evidence="1 2" key="1">
    <citation type="submission" date="2013-03" db="EMBL/GenBank/DDBJ databases">
        <title>The Genome Sequence of Capronia epimyces CBS 606.96.</title>
        <authorList>
            <consortium name="The Broad Institute Genomics Platform"/>
            <person name="Cuomo C."/>
            <person name="de Hoog S."/>
            <person name="Gorbushina A."/>
            <person name="Walker B."/>
            <person name="Young S.K."/>
            <person name="Zeng Q."/>
            <person name="Gargeya S."/>
            <person name="Fitzgerald M."/>
            <person name="Haas B."/>
            <person name="Abouelleil A."/>
            <person name="Allen A.W."/>
            <person name="Alvarado L."/>
            <person name="Arachchi H.M."/>
            <person name="Berlin A.M."/>
            <person name="Chapman S.B."/>
            <person name="Gainer-Dewar J."/>
            <person name="Goldberg J."/>
            <person name="Griggs A."/>
            <person name="Gujja S."/>
            <person name="Hansen M."/>
            <person name="Howarth C."/>
            <person name="Imamovic A."/>
            <person name="Ireland A."/>
            <person name="Larimer J."/>
            <person name="McCowan C."/>
            <person name="Murphy C."/>
            <person name="Pearson M."/>
            <person name="Poon T.W."/>
            <person name="Priest M."/>
            <person name="Roberts A."/>
            <person name="Saif S."/>
            <person name="Shea T."/>
            <person name="Sisk P."/>
            <person name="Sykes S."/>
            <person name="Wortman J."/>
            <person name="Nusbaum C."/>
            <person name="Birren B."/>
        </authorList>
    </citation>
    <scope>NUCLEOTIDE SEQUENCE [LARGE SCALE GENOMIC DNA]</scope>
    <source>
        <strain evidence="1 2">CBS 606.96</strain>
    </source>
</reference>